<evidence type="ECO:0000256" key="2">
    <source>
        <dbReference type="ARBA" id="ARBA00004413"/>
    </source>
</evidence>
<dbReference type="PANTHER" id="PTHR30534">
    <property type="entry name" value="FLAGELLAR MOTOR SWITCH PROTEIN FLIG"/>
    <property type="match status" value="1"/>
</dbReference>
<reference evidence="15" key="1">
    <citation type="journal article" date="2019" name="Int. J. Syst. Evol. Microbiol.">
        <title>The Global Catalogue of Microorganisms (GCM) 10K type strain sequencing project: providing services to taxonomists for standard genome sequencing and annotation.</title>
        <authorList>
            <consortium name="The Broad Institute Genomics Platform"/>
            <consortium name="The Broad Institute Genome Sequencing Center for Infectious Disease"/>
            <person name="Wu L."/>
            <person name="Ma J."/>
        </authorList>
    </citation>
    <scope>NUCLEOTIDE SEQUENCE [LARGE SCALE GENOMIC DNA]</scope>
    <source>
        <strain evidence="15">CCUG 55328</strain>
    </source>
</reference>
<dbReference type="Proteomes" id="UP001597151">
    <property type="component" value="Unassembled WGS sequence"/>
</dbReference>
<dbReference type="Pfam" id="PF01706">
    <property type="entry name" value="FliG_C"/>
    <property type="match status" value="1"/>
</dbReference>
<keyword evidence="14" id="KW-0966">Cell projection</keyword>
<dbReference type="EMBL" id="JBHTKR010000002">
    <property type="protein sequence ID" value="MFD1194246.1"/>
    <property type="molecule type" value="Genomic_DNA"/>
</dbReference>
<feature type="domain" description="Flagellar motor switch protein FliG N-terminal" evidence="13">
    <location>
        <begin position="33"/>
        <end position="135"/>
    </location>
</feature>
<evidence type="ECO:0000313" key="15">
    <source>
        <dbReference type="Proteomes" id="UP001597151"/>
    </source>
</evidence>
<dbReference type="PANTHER" id="PTHR30534:SF0">
    <property type="entry name" value="FLAGELLAR MOTOR SWITCH PROTEIN FLIG"/>
    <property type="match status" value="1"/>
</dbReference>
<evidence type="ECO:0000256" key="9">
    <source>
        <dbReference type="ARBA" id="ARBA00023143"/>
    </source>
</evidence>
<dbReference type="Pfam" id="PF14841">
    <property type="entry name" value="FliG_M"/>
    <property type="match status" value="1"/>
</dbReference>
<dbReference type="InterPro" id="IPR028263">
    <property type="entry name" value="FliG_N"/>
</dbReference>
<sequence length="367" mass="39194">MAPALSERCFDEVAMLKLSPVSPRPGRPGQAALSQREKAAIVVRFLLSEGADLTLADLPDDLQAALTVQFGQMRHVDRATLAAVVAEFAEELEQIALLFPRDVAGALTALDGRISPQTAARLRREAGVRQTGDPWDRLRALPAERLLPFLSTESVEVAAVVLSKLDVAKSADLLSRLPGADARRITYAMSLTGAVTPETVYRIGLSLAMQSDAVPDRAFSDEPEQRVGAILNLSSSATRDDVLTGLEEADAGFAESVRRAIFTFADIPTRVEARDAPKITRGLDQATLVLALTHARALGSPSAEAADFILDNISQRMADGLRDEIAQTGKVKAKAGEDAMTAVITAIRDLVASGEMVMRQPGTEDDA</sequence>
<evidence type="ECO:0000256" key="4">
    <source>
        <dbReference type="ARBA" id="ARBA00021870"/>
    </source>
</evidence>
<keyword evidence="8" id="KW-0472">Membrane</keyword>
<dbReference type="Gene3D" id="1.10.220.30">
    <property type="match status" value="3"/>
</dbReference>
<evidence type="ECO:0000256" key="6">
    <source>
        <dbReference type="ARBA" id="ARBA00022500"/>
    </source>
</evidence>
<dbReference type="Pfam" id="PF14842">
    <property type="entry name" value="FliG_N"/>
    <property type="match status" value="1"/>
</dbReference>
<keyword evidence="5" id="KW-1003">Cell membrane</keyword>
<dbReference type="InterPro" id="IPR011002">
    <property type="entry name" value="FliG_a-hlx"/>
</dbReference>
<keyword evidence="14" id="KW-0282">Flagellum</keyword>
<comment type="function">
    <text evidence="10">FliG is one of three proteins (FliG, FliN, FliM) that forms the rotor-mounted switch complex (C ring), located at the base of the basal body. This complex interacts with the CheY and CheZ chemotaxis proteins, in addition to contacting components of the motor that determine the direction of flagellar rotation.</text>
</comment>
<keyword evidence="6" id="KW-0145">Chemotaxis</keyword>
<proteinExistence type="inferred from homology"/>
<dbReference type="PRINTS" id="PR00954">
    <property type="entry name" value="FLGMOTORFLIG"/>
</dbReference>
<evidence type="ECO:0000256" key="3">
    <source>
        <dbReference type="ARBA" id="ARBA00010299"/>
    </source>
</evidence>
<comment type="similarity">
    <text evidence="3">Belongs to the FliG family.</text>
</comment>
<feature type="domain" description="Flagellar motor switch protein FliG C-terminal" evidence="11">
    <location>
        <begin position="245"/>
        <end position="357"/>
    </location>
</feature>
<evidence type="ECO:0000256" key="5">
    <source>
        <dbReference type="ARBA" id="ARBA00022475"/>
    </source>
</evidence>
<protein>
    <recommendedName>
        <fullName evidence="4">Flagellar motor switch protein FliG</fullName>
    </recommendedName>
</protein>
<comment type="subcellular location">
    <subcellularLocation>
        <location evidence="1">Bacterial flagellum basal body</location>
    </subcellularLocation>
    <subcellularLocation>
        <location evidence="2">Cell membrane</location>
        <topology evidence="2">Peripheral membrane protein</topology>
        <orientation evidence="2">Cytoplasmic side</orientation>
    </subcellularLocation>
</comment>
<evidence type="ECO:0000256" key="7">
    <source>
        <dbReference type="ARBA" id="ARBA00022779"/>
    </source>
</evidence>
<evidence type="ECO:0000259" key="13">
    <source>
        <dbReference type="Pfam" id="PF14842"/>
    </source>
</evidence>
<dbReference type="RefSeq" id="WP_380789628.1">
    <property type="nucleotide sequence ID" value="NZ_JBHTKR010000002.1"/>
</dbReference>
<keyword evidence="9" id="KW-0975">Bacterial flagellum</keyword>
<dbReference type="SUPFAM" id="SSF48029">
    <property type="entry name" value="FliG"/>
    <property type="match status" value="2"/>
</dbReference>
<evidence type="ECO:0000259" key="11">
    <source>
        <dbReference type="Pfam" id="PF01706"/>
    </source>
</evidence>
<accession>A0ABW3TDX7</accession>
<evidence type="ECO:0000259" key="12">
    <source>
        <dbReference type="Pfam" id="PF14841"/>
    </source>
</evidence>
<evidence type="ECO:0000313" key="14">
    <source>
        <dbReference type="EMBL" id="MFD1194246.1"/>
    </source>
</evidence>
<evidence type="ECO:0000256" key="1">
    <source>
        <dbReference type="ARBA" id="ARBA00004117"/>
    </source>
</evidence>
<keyword evidence="7" id="KW-0283">Flagellar rotation</keyword>
<evidence type="ECO:0000256" key="8">
    <source>
        <dbReference type="ARBA" id="ARBA00023136"/>
    </source>
</evidence>
<dbReference type="InterPro" id="IPR032779">
    <property type="entry name" value="FliG_M"/>
</dbReference>
<gene>
    <name evidence="14" type="ORF">ACFQ3C_06155</name>
</gene>
<feature type="domain" description="Flagellar motor switch protein FliG middle" evidence="12">
    <location>
        <begin position="144"/>
        <end position="215"/>
    </location>
</feature>
<dbReference type="InterPro" id="IPR000090">
    <property type="entry name" value="Flg_Motor_Flig"/>
</dbReference>
<keyword evidence="14" id="KW-0969">Cilium</keyword>
<keyword evidence="15" id="KW-1185">Reference proteome</keyword>
<dbReference type="InterPro" id="IPR023087">
    <property type="entry name" value="Flg_Motor_Flig_C"/>
</dbReference>
<organism evidence="14 15">
    <name type="scientific">Seohaeicola saemankumensis</name>
    <dbReference type="NCBI Taxonomy" id="481181"/>
    <lineage>
        <taxon>Bacteria</taxon>
        <taxon>Pseudomonadati</taxon>
        <taxon>Pseudomonadota</taxon>
        <taxon>Alphaproteobacteria</taxon>
        <taxon>Rhodobacterales</taxon>
        <taxon>Roseobacteraceae</taxon>
        <taxon>Seohaeicola</taxon>
    </lineage>
</organism>
<evidence type="ECO:0000256" key="10">
    <source>
        <dbReference type="ARBA" id="ARBA00025598"/>
    </source>
</evidence>
<comment type="caution">
    <text evidence="14">The sequence shown here is derived from an EMBL/GenBank/DDBJ whole genome shotgun (WGS) entry which is preliminary data.</text>
</comment>
<name>A0ABW3TDX7_9RHOB</name>